<dbReference type="GO" id="GO:0045944">
    <property type="term" value="P:positive regulation of transcription by RNA polymerase II"/>
    <property type="evidence" value="ECO:0007669"/>
    <property type="project" value="TreeGrafter"/>
</dbReference>
<dbReference type="AlphaFoldDB" id="A0A9W9VVI9"/>
<dbReference type="InterPro" id="IPR036864">
    <property type="entry name" value="Zn2-C6_fun-type_DNA-bd_sf"/>
</dbReference>
<reference evidence="11" key="2">
    <citation type="journal article" date="2023" name="IMA Fungus">
        <title>Comparative genomic study of the Penicillium genus elucidates a diverse pangenome and 15 lateral gene transfer events.</title>
        <authorList>
            <person name="Petersen C."/>
            <person name="Sorensen T."/>
            <person name="Nielsen M.R."/>
            <person name="Sondergaard T.E."/>
            <person name="Sorensen J.L."/>
            <person name="Fitzpatrick D.A."/>
            <person name="Frisvad J.C."/>
            <person name="Nielsen K.L."/>
        </authorList>
    </citation>
    <scope>NUCLEOTIDE SEQUENCE</scope>
    <source>
        <strain evidence="11">IBT 29864</strain>
    </source>
</reference>
<evidence type="ECO:0000256" key="8">
    <source>
        <dbReference type="SAM" id="Coils"/>
    </source>
</evidence>
<comment type="caution">
    <text evidence="11">The sequence shown here is derived from an EMBL/GenBank/DDBJ whole genome shotgun (WGS) entry which is preliminary data.</text>
</comment>
<dbReference type="PROSITE" id="PS50048">
    <property type="entry name" value="ZN2_CY6_FUNGAL_2"/>
    <property type="match status" value="1"/>
</dbReference>
<comment type="subcellular location">
    <subcellularLocation>
        <location evidence="1">Nucleus</location>
    </subcellularLocation>
</comment>
<dbReference type="GO" id="GO:0043565">
    <property type="term" value="F:sequence-specific DNA binding"/>
    <property type="evidence" value="ECO:0007669"/>
    <property type="project" value="TreeGrafter"/>
</dbReference>
<dbReference type="CDD" id="cd00067">
    <property type="entry name" value="GAL4"/>
    <property type="match status" value="1"/>
</dbReference>
<evidence type="ECO:0000259" key="10">
    <source>
        <dbReference type="PROSITE" id="PS50048"/>
    </source>
</evidence>
<gene>
    <name evidence="11" type="ORF">N7496_001017</name>
</gene>
<dbReference type="InterPro" id="IPR001138">
    <property type="entry name" value="Zn2Cys6_DnaBD"/>
</dbReference>
<dbReference type="SUPFAM" id="SSF57701">
    <property type="entry name" value="Zn2/Cys6 DNA-binding domain"/>
    <property type="match status" value="1"/>
</dbReference>
<dbReference type="GeneID" id="81433125"/>
<dbReference type="EMBL" id="JAPZBS010000001">
    <property type="protein sequence ID" value="KAJ5389949.1"/>
    <property type="molecule type" value="Genomic_DNA"/>
</dbReference>
<dbReference type="Pfam" id="PF00172">
    <property type="entry name" value="Zn_clus"/>
    <property type="match status" value="1"/>
</dbReference>
<evidence type="ECO:0000256" key="9">
    <source>
        <dbReference type="SAM" id="MobiDB-lite"/>
    </source>
</evidence>
<dbReference type="SMART" id="SM00066">
    <property type="entry name" value="GAL4"/>
    <property type="match status" value="1"/>
</dbReference>
<accession>A0A9W9VVI9</accession>
<sequence length="236" mass="25429">MEDKNNFRGNKGIRPGTQPSSTPMPFPPSSMGSFAGWYHASSHSITYFDPYNTPSQFSTQSTSPFSPVCPSCSATGLLDASPDSGDQVVPNKTLKSHSAALSPSTISNMSPTTKVEGPSSPGEGDALASGNAKRRRRWSPEPDYSEQIRERNKKRKRTGQACDRCRIRRSACDPNPKGCGNCSDAGLECKVTDSVTGETIVRGATGRMIAEIETLKARVAALENENAQLRTIHFLS</sequence>
<dbReference type="GO" id="GO:0000981">
    <property type="term" value="F:DNA-binding transcription factor activity, RNA polymerase II-specific"/>
    <property type="evidence" value="ECO:0007669"/>
    <property type="project" value="InterPro"/>
</dbReference>
<dbReference type="Gene3D" id="4.10.240.10">
    <property type="entry name" value="Zn(2)-C6 fungal-type DNA-binding domain"/>
    <property type="match status" value="1"/>
</dbReference>
<protein>
    <recommendedName>
        <fullName evidence="10">Zn(2)-C6 fungal-type domain-containing protein</fullName>
    </recommendedName>
</protein>
<evidence type="ECO:0000256" key="6">
    <source>
        <dbReference type="ARBA" id="ARBA00023163"/>
    </source>
</evidence>
<keyword evidence="3" id="KW-0862">Zinc</keyword>
<dbReference type="OrthoDB" id="4151048at2759"/>
<dbReference type="PROSITE" id="PS00463">
    <property type="entry name" value="ZN2_CY6_FUNGAL_1"/>
    <property type="match status" value="1"/>
</dbReference>
<dbReference type="RefSeq" id="XP_056560677.1">
    <property type="nucleotide sequence ID" value="XM_056693948.1"/>
</dbReference>
<keyword evidence="12" id="KW-1185">Reference proteome</keyword>
<dbReference type="InterPro" id="IPR052202">
    <property type="entry name" value="Yeast_MetPath_Reg"/>
</dbReference>
<keyword evidence="5" id="KW-0238">DNA-binding</keyword>
<feature type="region of interest" description="Disordered" evidence="9">
    <location>
        <begin position="1"/>
        <end position="33"/>
    </location>
</feature>
<dbReference type="GO" id="GO:0005634">
    <property type="term" value="C:nucleus"/>
    <property type="evidence" value="ECO:0007669"/>
    <property type="project" value="UniProtKB-SubCell"/>
</dbReference>
<feature type="coiled-coil region" evidence="8">
    <location>
        <begin position="205"/>
        <end position="232"/>
    </location>
</feature>
<reference evidence="11" key="1">
    <citation type="submission" date="2022-11" db="EMBL/GenBank/DDBJ databases">
        <authorList>
            <person name="Petersen C."/>
        </authorList>
    </citation>
    <scope>NUCLEOTIDE SEQUENCE</scope>
    <source>
        <strain evidence="11">IBT 29864</strain>
    </source>
</reference>
<feature type="region of interest" description="Disordered" evidence="9">
    <location>
        <begin position="82"/>
        <end position="160"/>
    </location>
</feature>
<keyword evidence="7" id="KW-0539">Nucleus</keyword>
<evidence type="ECO:0000256" key="7">
    <source>
        <dbReference type="ARBA" id="ARBA00023242"/>
    </source>
</evidence>
<evidence type="ECO:0000256" key="3">
    <source>
        <dbReference type="ARBA" id="ARBA00022833"/>
    </source>
</evidence>
<name>A0A9W9VVI9_9EURO</name>
<organism evidence="11 12">
    <name type="scientific">Penicillium cataractarum</name>
    <dbReference type="NCBI Taxonomy" id="2100454"/>
    <lineage>
        <taxon>Eukaryota</taxon>
        <taxon>Fungi</taxon>
        <taxon>Dikarya</taxon>
        <taxon>Ascomycota</taxon>
        <taxon>Pezizomycotina</taxon>
        <taxon>Eurotiomycetes</taxon>
        <taxon>Eurotiomycetidae</taxon>
        <taxon>Eurotiales</taxon>
        <taxon>Aspergillaceae</taxon>
        <taxon>Penicillium</taxon>
    </lineage>
</organism>
<dbReference type="GO" id="GO:0008270">
    <property type="term" value="F:zinc ion binding"/>
    <property type="evidence" value="ECO:0007669"/>
    <property type="project" value="InterPro"/>
</dbReference>
<dbReference type="Proteomes" id="UP001147782">
    <property type="component" value="Unassembled WGS sequence"/>
</dbReference>
<evidence type="ECO:0000313" key="12">
    <source>
        <dbReference type="Proteomes" id="UP001147782"/>
    </source>
</evidence>
<dbReference type="PANTHER" id="PTHR47782:SF12">
    <property type="entry name" value="ZN(II)2CYS6 TRANSCRIPTION FACTOR (EUROFUNG)"/>
    <property type="match status" value="1"/>
</dbReference>
<evidence type="ECO:0000256" key="5">
    <source>
        <dbReference type="ARBA" id="ARBA00023125"/>
    </source>
</evidence>
<evidence type="ECO:0000256" key="1">
    <source>
        <dbReference type="ARBA" id="ARBA00004123"/>
    </source>
</evidence>
<keyword evidence="4" id="KW-0805">Transcription regulation</keyword>
<feature type="compositionally biased region" description="Polar residues" evidence="9">
    <location>
        <begin position="99"/>
        <end position="113"/>
    </location>
</feature>
<proteinExistence type="predicted"/>
<keyword evidence="6" id="KW-0804">Transcription</keyword>
<evidence type="ECO:0000313" key="11">
    <source>
        <dbReference type="EMBL" id="KAJ5389949.1"/>
    </source>
</evidence>
<feature type="domain" description="Zn(2)-C6 fungal-type" evidence="10">
    <location>
        <begin position="161"/>
        <end position="191"/>
    </location>
</feature>
<keyword evidence="8" id="KW-0175">Coiled coil</keyword>
<keyword evidence="2" id="KW-0479">Metal-binding</keyword>
<dbReference type="PANTHER" id="PTHR47782">
    <property type="entry name" value="ZN(II)2CYS6 TRANSCRIPTION FACTOR (EUROFUNG)-RELATED"/>
    <property type="match status" value="1"/>
</dbReference>
<evidence type="ECO:0000256" key="2">
    <source>
        <dbReference type="ARBA" id="ARBA00022723"/>
    </source>
</evidence>
<evidence type="ECO:0000256" key="4">
    <source>
        <dbReference type="ARBA" id="ARBA00023015"/>
    </source>
</evidence>